<dbReference type="OrthoDB" id="2535105at2759"/>
<feature type="transmembrane region" description="Helical" evidence="1">
    <location>
        <begin position="20"/>
        <end position="41"/>
    </location>
</feature>
<keyword evidence="1" id="KW-0812">Transmembrane</keyword>
<name>M2QKD6_CERS8</name>
<sequence length="127" mass="14091">MSEAQSTKLILIEGNCGALLLATALSSIVFGITILQTYQYYDRYRNDSIYLKLFVANLTLLDTLDTSFAILAVWWYLIENYGNESSLGRLPVSIGVEVAMAPSHSWLTGSLLSVFGSYVDASQSFRF</sequence>
<reference evidence="2 3" key="1">
    <citation type="journal article" date="2012" name="Proc. Natl. Acad. Sci. U.S.A.">
        <title>Comparative genomics of Ceriporiopsis subvermispora and Phanerochaete chrysosporium provide insight into selective ligninolysis.</title>
        <authorList>
            <person name="Fernandez-Fueyo E."/>
            <person name="Ruiz-Duenas F.J."/>
            <person name="Ferreira P."/>
            <person name="Floudas D."/>
            <person name="Hibbett D.S."/>
            <person name="Canessa P."/>
            <person name="Larrondo L.F."/>
            <person name="James T.Y."/>
            <person name="Seelenfreund D."/>
            <person name="Lobos S."/>
            <person name="Polanco R."/>
            <person name="Tello M."/>
            <person name="Honda Y."/>
            <person name="Watanabe T."/>
            <person name="Watanabe T."/>
            <person name="Ryu J.S."/>
            <person name="Kubicek C.P."/>
            <person name="Schmoll M."/>
            <person name="Gaskell J."/>
            <person name="Hammel K.E."/>
            <person name="St John F.J."/>
            <person name="Vanden Wymelenberg A."/>
            <person name="Sabat G."/>
            <person name="Splinter BonDurant S."/>
            <person name="Syed K."/>
            <person name="Yadav J.S."/>
            <person name="Doddapaneni H."/>
            <person name="Subramanian V."/>
            <person name="Lavin J.L."/>
            <person name="Oguiza J.A."/>
            <person name="Perez G."/>
            <person name="Pisabarro A.G."/>
            <person name="Ramirez L."/>
            <person name="Santoyo F."/>
            <person name="Master E."/>
            <person name="Coutinho P.M."/>
            <person name="Henrissat B."/>
            <person name="Lombard V."/>
            <person name="Magnuson J.K."/>
            <person name="Kuees U."/>
            <person name="Hori C."/>
            <person name="Igarashi K."/>
            <person name="Samejima M."/>
            <person name="Held B.W."/>
            <person name="Barry K.W."/>
            <person name="LaButti K.M."/>
            <person name="Lapidus A."/>
            <person name="Lindquist E.A."/>
            <person name="Lucas S.M."/>
            <person name="Riley R."/>
            <person name="Salamov A.A."/>
            <person name="Hoffmeister D."/>
            <person name="Schwenk D."/>
            <person name="Hadar Y."/>
            <person name="Yarden O."/>
            <person name="de Vries R.P."/>
            <person name="Wiebenga A."/>
            <person name="Stenlid J."/>
            <person name="Eastwood D."/>
            <person name="Grigoriev I.V."/>
            <person name="Berka R.M."/>
            <person name="Blanchette R.A."/>
            <person name="Kersten P."/>
            <person name="Martinez A.T."/>
            <person name="Vicuna R."/>
            <person name="Cullen D."/>
        </authorList>
    </citation>
    <scope>NUCLEOTIDE SEQUENCE [LARGE SCALE GENOMIC DNA]</scope>
    <source>
        <strain evidence="2 3">B</strain>
    </source>
</reference>
<evidence type="ECO:0000313" key="2">
    <source>
        <dbReference type="EMBL" id="EMD32590.1"/>
    </source>
</evidence>
<proteinExistence type="predicted"/>
<evidence type="ECO:0000256" key="1">
    <source>
        <dbReference type="SAM" id="Phobius"/>
    </source>
</evidence>
<dbReference type="PANTHER" id="PTHR40465">
    <property type="entry name" value="CHROMOSOME 1, WHOLE GENOME SHOTGUN SEQUENCE"/>
    <property type="match status" value="1"/>
</dbReference>
<dbReference type="EMBL" id="KB445810">
    <property type="protein sequence ID" value="EMD32590.1"/>
    <property type="molecule type" value="Genomic_DNA"/>
</dbReference>
<keyword evidence="1" id="KW-0472">Membrane</keyword>
<accession>M2QKD6</accession>
<dbReference type="PANTHER" id="PTHR40465:SF1">
    <property type="entry name" value="DUF6534 DOMAIN-CONTAINING PROTEIN"/>
    <property type="match status" value="1"/>
</dbReference>
<evidence type="ECO:0000313" key="3">
    <source>
        <dbReference type="Proteomes" id="UP000016930"/>
    </source>
</evidence>
<organism evidence="2 3">
    <name type="scientific">Ceriporiopsis subvermispora (strain B)</name>
    <name type="common">White-rot fungus</name>
    <name type="synonym">Gelatoporia subvermispora</name>
    <dbReference type="NCBI Taxonomy" id="914234"/>
    <lineage>
        <taxon>Eukaryota</taxon>
        <taxon>Fungi</taxon>
        <taxon>Dikarya</taxon>
        <taxon>Basidiomycota</taxon>
        <taxon>Agaricomycotina</taxon>
        <taxon>Agaricomycetes</taxon>
        <taxon>Polyporales</taxon>
        <taxon>Gelatoporiaceae</taxon>
        <taxon>Gelatoporia</taxon>
    </lineage>
</organism>
<feature type="transmembrane region" description="Helical" evidence="1">
    <location>
        <begin position="53"/>
        <end position="78"/>
    </location>
</feature>
<dbReference type="Proteomes" id="UP000016930">
    <property type="component" value="Unassembled WGS sequence"/>
</dbReference>
<dbReference type="AlphaFoldDB" id="M2QKD6"/>
<keyword evidence="1" id="KW-1133">Transmembrane helix</keyword>
<dbReference type="STRING" id="914234.M2QKD6"/>
<gene>
    <name evidence="2" type="ORF">CERSUDRAFT_99320</name>
</gene>
<keyword evidence="3" id="KW-1185">Reference proteome</keyword>
<protein>
    <submittedName>
        <fullName evidence="2">Uncharacterized protein</fullName>
    </submittedName>
</protein>
<dbReference type="HOGENOM" id="CLU_046025_16_1_1"/>